<dbReference type="Proteomes" id="UP000054770">
    <property type="component" value="Unassembled WGS sequence"/>
</dbReference>
<name>A0A158L1L5_9BURK</name>
<dbReference type="AlphaFoldDB" id="A0A158L1L5"/>
<dbReference type="EMBL" id="FCON02000277">
    <property type="protein sequence ID" value="SAL87274.1"/>
    <property type="molecule type" value="Genomic_DNA"/>
</dbReference>
<evidence type="ECO:0000259" key="4">
    <source>
        <dbReference type="Pfam" id="PF00535"/>
    </source>
</evidence>
<evidence type="ECO:0000313" key="6">
    <source>
        <dbReference type="Proteomes" id="UP000054770"/>
    </source>
</evidence>
<comment type="caution">
    <text evidence="5">The sequence shown here is derived from an EMBL/GenBank/DDBJ whole genome shotgun (WGS) entry which is preliminary data.</text>
</comment>
<organism evidence="5 6">
    <name type="scientific">Caballeronia choica</name>
    <dbReference type="NCBI Taxonomy" id="326476"/>
    <lineage>
        <taxon>Bacteria</taxon>
        <taxon>Pseudomonadati</taxon>
        <taxon>Pseudomonadota</taxon>
        <taxon>Betaproteobacteria</taxon>
        <taxon>Burkholderiales</taxon>
        <taxon>Burkholderiaceae</taxon>
        <taxon>Caballeronia</taxon>
    </lineage>
</organism>
<protein>
    <submittedName>
        <fullName evidence="5">Glycosyl transferase</fullName>
    </submittedName>
</protein>
<evidence type="ECO:0000313" key="5">
    <source>
        <dbReference type="EMBL" id="SAL87274.1"/>
    </source>
</evidence>
<dbReference type="Gene3D" id="3.90.550.10">
    <property type="entry name" value="Spore Coat Polysaccharide Biosynthesis Protein SpsA, Chain A"/>
    <property type="match status" value="1"/>
</dbReference>
<dbReference type="RefSeq" id="WP_087650069.1">
    <property type="nucleotide sequence ID" value="NZ_FCON02000277.1"/>
</dbReference>
<dbReference type="InterPro" id="IPR001173">
    <property type="entry name" value="Glyco_trans_2-like"/>
</dbReference>
<evidence type="ECO:0000256" key="3">
    <source>
        <dbReference type="ARBA" id="ARBA00022679"/>
    </source>
</evidence>
<dbReference type="GO" id="GO:0016757">
    <property type="term" value="F:glycosyltransferase activity"/>
    <property type="evidence" value="ECO:0007669"/>
    <property type="project" value="UniProtKB-KW"/>
</dbReference>
<evidence type="ECO:0000256" key="2">
    <source>
        <dbReference type="ARBA" id="ARBA00022676"/>
    </source>
</evidence>
<sequence>MTERLISVGIILYKNDPQEIARCLDGLKSQTAKHLIGEVLIRDQGGGECREYVRDWQSRNLGSLNIKFYEGANLGFGSGHNALFDAIAESSKAYLCVNPDGIMHPKCVETIVAHAEETQWRGIFEAIQEPIMHPKKFNPRTGVTAWCSGACVLYPSNIYREIGGFDDDFFLYCEDVDISWRVKAAGYQCYTCSDAWFFHYAMDRAARDVEIWKSACILAHKWRSANFKNHALNVLASLVDIDPEELQKETEKFAQRPIEDVYRASPDFKHSLTFAEPMWTA</sequence>
<keyword evidence="2" id="KW-0328">Glycosyltransferase</keyword>
<comment type="similarity">
    <text evidence="1">Belongs to the glycosyltransferase 2 family.</text>
</comment>
<dbReference type="InterPro" id="IPR029044">
    <property type="entry name" value="Nucleotide-diphossugar_trans"/>
</dbReference>
<evidence type="ECO:0000256" key="1">
    <source>
        <dbReference type="ARBA" id="ARBA00006739"/>
    </source>
</evidence>
<dbReference type="OrthoDB" id="9771846at2"/>
<dbReference type="Pfam" id="PF00535">
    <property type="entry name" value="Glycos_transf_2"/>
    <property type="match status" value="1"/>
</dbReference>
<dbReference type="SUPFAM" id="SSF53448">
    <property type="entry name" value="Nucleotide-diphospho-sugar transferases"/>
    <property type="match status" value="1"/>
</dbReference>
<keyword evidence="3 5" id="KW-0808">Transferase</keyword>
<gene>
    <name evidence="5" type="ORF">AWB68_08344</name>
</gene>
<accession>A0A158L1L5</accession>
<dbReference type="PANTHER" id="PTHR43179">
    <property type="entry name" value="RHAMNOSYLTRANSFERASE WBBL"/>
    <property type="match status" value="1"/>
</dbReference>
<feature type="domain" description="Glycosyltransferase 2-like" evidence="4">
    <location>
        <begin position="10"/>
        <end position="172"/>
    </location>
</feature>
<dbReference type="CDD" id="cd04186">
    <property type="entry name" value="GT_2_like_c"/>
    <property type="match status" value="1"/>
</dbReference>
<dbReference type="PANTHER" id="PTHR43179:SF12">
    <property type="entry name" value="GALACTOFURANOSYLTRANSFERASE GLFT2"/>
    <property type="match status" value="1"/>
</dbReference>
<keyword evidence="6" id="KW-1185">Reference proteome</keyword>
<proteinExistence type="inferred from homology"/>
<reference evidence="5" key="1">
    <citation type="submission" date="2016-01" db="EMBL/GenBank/DDBJ databases">
        <authorList>
            <person name="Peeters C."/>
        </authorList>
    </citation>
    <scope>NUCLEOTIDE SEQUENCE [LARGE SCALE GENOMIC DNA]</scope>
    <source>
        <strain evidence="5">LMG 22940</strain>
    </source>
</reference>